<dbReference type="AlphaFoldDB" id="A0A8X6SC46"/>
<dbReference type="GO" id="GO:0015074">
    <property type="term" value="P:DNA integration"/>
    <property type="evidence" value="ECO:0007669"/>
    <property type="project" value="InterPro"/>
</dbReference>
<keyword evidence="3" id="KW-1185">Reference proteome</keyword>
<dbReference type="Pfam" id="PF01498">
    <property type="entry name" value="HTH_Tnp_Tc3_2"/>
    <property type="match status" value="1"/>
</dbReference>
<evidence type="ECO:0000313" key="3">
    <source>
        <dbReference type="Proteomes" id="UP000887159"/>
    </source>
</evidence>
<proteinExistence type="predicted"/>
<gene>
    <name evidence="2" type="primary">X975_14237</name>
    <name evidence="2" type="ORF">TNCV_3524231</name>
</gene>
<dbReference type="GO" id="GO:0003677">
    <property type="term" value="F:DNA binding"/>
    <property type="evidence" value="ECO:0007669"/>
    <property type="project" value="InterPro"/>
</dbReference>
<dbReference type="InterPro" id="IPR002492">
    <property type="entry name" value="Transposase_Tc1-like"/>
</dbReference>
<comment type="caution">
    <text evidence="2">The sequence shown here is derived from an EMBL/GenBank/DDBJ whole genome shotgun (WGS) entry which is preliminary data.</text>
</comment>
<dbReference type="InterPro" id="IPR036397">
    <property type="entry name" value="RNaseH_sf"/>
</dbReference>
<dbReference type="Gene3D" id="3.30.420.10">
    <property type="entry name" value="Ribonuclease H-like superfamily/Ribonuclease H"/>
    <property type="match status" value="1"/>
</dbReference>
<dbReference type="EMBL" id="BMAU01021261">
    <property type="protein sequence ID" value="GFY06567.1"/>
    <property type="molecule type" value="Genomic_DNA"/>
</dbReference>
<evidence type="ECO:0000313" key="2">
    <source>
        <dbReference type="EMBL" id="GFY06567.1"/>
    </source>
</evidence>
<evidence type="ECO:0000259" key="1">
    <source>
        <dbReference type="Pfam" id="PF01498"/>
    </source>
</evidence>
<name>A0A8X6SC46_TRICX</name>
<protein>
    <submittedName>
        <fullName evidence="2">Transposable element Tcb2 transposase</fullName>
    </submittedName>
</protein>
<dbReference type="Proteomes" id="UP000887159">
    <property type="component" value="Unassembled WGS sequence"/>
</dbReference>
<sequence length="178" mass="20183">MSFTQRPGSGRPRQTSLREDHHILRKARVQPTVSSAAIQAQVAPSVGTRVSSQTIRRRLAEGHLGSRHPLCMLPLTPNHRRLCLECSDDDCVRVWRPRFERLNPGFALQRHTAPTAGVMAWGNLAYNTRSPLVFIRGIMTAQRYVHYILQPHVLPLMQRLPGAIFQQDNARPHTARMS</sequence>
<organism evidence="2 3">
    <name type="scientific">Trichonephila clavipes</name>
    <name type="common">Golden silk orbweaver</name>
    <name type="synonym">Nephila clavipes</name>
    <dbReference type="NCBI Taxonomy" id="2585209"/>
    <lineage>
        <taxon>Eukaryota</taxon>
        <taxon>Metazoa</taxon>
        <taxon>Ecdysozoa</taxon>
        <taxon>Arthropoda</taxon>
        <taxon>Chelicerata</taxon>
        <taxon>Arachnida</taxon>
        <taxon>Araneae</taxon>
        <taxon>Araneomorphae</taxon>
        <taxon>Entelegynae</taxon>
        <taxon>Araneoidea</taxon>
        <taxon>Nephilidae</taxon>
        <taxon>Trichonephila</taxon>
    </lineage>
</organism>
<accession>A0A8X6SC46</accession>
<dbReference type="GO" id="GO:0006313">
    <property type="term" value="P:DNA transposition"/>
    <property type="evidence" value="ECO:0007669"/>
    <property type="project" value="InterPro"/>
</dbReference>
<reference evidence="2" key="1">
    <citation type="submission" date="2020-08" db="EMBL/GenBank/DDBJ databases">
        <title>Multicomponent nature underlies the extraordinary mechanical properties of spider dragline silk.</title>
        <authorList>
            <person name="Kono N."/>
            <person name="Nakamura H."/>
            <person name="Mori M."/>
            <person name="Yoshida Y."/>
            <person name="Ohtoshi R."/>
            <person name="Malay A.D."/>
            <person name="Moran D.A.P."/>
            <person name="Tomita M."/>
            <person name="Numata K."/>
            <person name="Arakawa K."/>
        </authorList>
    </citation>
    <scope>NUCLEOTIDE SEQUENCE</scope>
</reference>
<feature type="domain" description="Transposase Tc1-like" evidence="1">
    <location>
        <begin position="22"/>
        <end position="81"/>
    </location>
</feature>